<evidence type="ECO:0000313" key="9">
    <source>
        <dbReference type="EMBL" id="AEB99106.1"/>
    </source>
</evidence>
<dbReference type="GO" id="GO:0009307">
    <property type="term" value="P:DNA restriction-modification system"/>
    <property type="evidence" value="ECO:0007669"/>
    <property type="project" value="InterPro"/>
</dbReference>
<evidence type="ECO:0000256" key="1">
    <source>
        <dbReference type="ARBA" id="ARBA00006594"/>
    </source>
</evidence>
<keyword evidence="4 8" id="KW-0808">Transferase</keyword>
<dbReference type="GO" id="GO:0043565">
    <property type="term" value="F:sequence-specific DNA binding"/>
    <property type="evidence" value="ECO:0007669"/>
    <property type="project" value="TreeGrafter"/>
</dbReference>
<dbReference type="PROSITE" id="PS00092">
    <property type="entry name" value="N6_MTASE"/>
    <property type="match status" value="1"/>
</dbReference>
<dbReference type="Pfam" id="PF02086">
    <property type="entry name" value="MethyltransfD12"/>
    <property type="match status" value="1"/>
</dbReference>
<dbReference type="InterPro" id="IPR023095">
    <property type="entry name" value="Ade_MeTrfase_dom_2"/>
</dbReference>
<dbReference type="Gene3D" id="3.40.50.150">
    <property type="entry name" value="Vaccinia Virus protein VP39"/>
    <property type="match status" value="1"/>
</dbReference>
<dbReference type="GO" id="GO:0006298">
    <property type="term" value="P:mismatch repair"/>
    <property type="evidence" value="ECO:0007669"/>
    <property type="project" value="TreeGrafter"/>
</dbReference>
<dbReference type="HOGENOM" id="CLU_063430_0_0_9"/>
<dbReference type="PRINTS" id="PR00505">
    <property type="entry name" value="D12N6MTFRASE"/>
</dbReference>
<keyword evidence="10" id="KW-1185">Reference proteome</keyword>
<dbReference type="GO" id="GO:0032259">
    <property type="term" value="P:methylation"/>
    <property type="evidence" value="ECO:0007669"/>
    <property type="project" value="UniProtKB-KW"/>
</dbReference>
<evidence type="ECO:0000256" key="8">
    <source>
        <dbReference type="RuleBase" id="RU361257"/>
    </source>
</evidence>
<evidence type="ECO:0000256" key="7">
    <source>
        <dbReference type="PIRSR" id="PIRSR000398-1"/>
    </source>
</evidence>
<dbReference type="PANTHER" id="PTHR30481:SF3">
    <property type="entry name" value="DNA ADENINE METHYLASE"/>
    <property type="match status" value="1"/>
</dbReference>
<dbReference type="EC" id="2.1.1.72" evidence="2 8"/>
<dbReference type="InterPro" id="IPR029063">
    <property type="entry name" value="SAM-dependent_MTases_sf"/>
</dbReference>
<name>F4EXH0_SELS3</name>
<dbReference type="NCBIfam" id="TIGR00571">
    <property type="entry name" value="dam"/>
    <property type="match status" value="1"/>
</dbReference>
<dbReference type="AlphaFoldDB" id="F4EXH0"/>
<dbReference type="GO" id="GO:1904047">
    <property type="term" value="F:S-adenosyl-L-methionine binding"/>
    <property type="evidence" value="ECO:0007669"/>
    <property type="project" value="TreeGrafter"/>
</dbReference>
<dbReference type="PIRSF" id="PIRSF000398">
    <property type="entry name" value="M_m6A_EcoRV"/>
    <property type="match status" value="1"/>
</dbReference>
<dbReference type="SUPFAM" id="SSF53335">
    <property type="entry name" value="S-adenosyl-L-methionine-dependent methyltransferases"/>
    <property type="match status" value="1"/>
</dbReference>
<dbReference type="REBASE" id="34801">
    <property type="entry name" value="M.Ssp35185ORF127P"/>
</dbReference>
<evidence type="ECO:0000256" key="2">
    <source>
        <dbReference type="ARBA" id="ARBA00011900"/>
    </source>
</evidence>
<feature type="binding site" evidence="7">
    <location>
        <position position="95"/>
    </location>
    <ligand>
        <name>S-adenosyl-L-methionine</name>
        <dbReference type="ChEBI" id="CHEBI:59789"/>
    </ligand>
</feature>
<keyword evidence="3 8" id="KW-0489">Methyltransferase</keyword>
<feature type="binding site" evidence="7">
    <location>
        <position position="43"/>
    </location>
    <ligand>
        <name>S-adenosyl-L-methionine</name>
        <dbReference type="ChEBI" id="CHEBI:59789"/>
    </ligand>
</feature>
<evidence type="ECO:0000256" key="4">
    <source>
        <dbReference type="ARBA" id="ARBA00022679"/>
    </source>
</evidence>
<evidence type="ECO:0000256" key="5">
    <source>
        <dbReference type="ARBA" id="ARBA00022691"/>
    </source>
</evidence>
<dbReference type="Proteomes" id="UP000011124">
    <property type="component" value="Chromosome"/>
</dbReference>
<evidence type="ECO:0000256" key="6">
    <source>
        <dbReference type="ARBA" id="ARBA00047942"/>
    </source>
</evidence>
<feature type="binding site" evidence="7">
    <location>
        <position position="47"/>
    </location>
    <ligand>
        <name>S-adenosyl-L-methionine</name>
        <dbReference type="ChEBI" id="CHEBI:59789"/>
    </ligand>
</feature>
<reference evidence="9 10" key="1">
    <citation type="submission" date="2011-04" db="EMBL/GenBank/DDBJ databases">
        <title>The complete genome of Selenomonas sputigena DSM 20758.</title>
        <authorList>
            <consortium name="US DOE Joint Genome Institute (JGI-PGF)"/>
            <person name="Lucas S."/>
            <person name="Copeland A."/>
            <person name="Lapidus A."/>
            <person name="Bruce D."/>
            <person name="Goodwin L."/>
            <person name="Pitluck S."/>
            <person name="Peters L."/>
            <person name="Kyrpides N."/>
            <person name="Mavromatis K."/>
            <person name="Ivanova N."/>
            <person name="Ovchinnikova G."/>
            <person name="Teshima H."/>
            <person name="Detter J.C."/>
            <person name="Tapia R."/>
            <person name="Han C."/>
            <person name="Land M."/>
            <person name="Hauser L."/>
            <person name="Markowitz V."/>
            <person name="Cheng J.-F."/>
            <person name="Hugenholtz P."/>
            <person name="Woyke T."/>
            <person name="Wu D."/>
            <person name="Gronow S."/>
            <person name="Wellnitz S."/>
            <person name="Schneider S."/>
            <person name="Klenk H.-P."/>
            <person name="Eisen J.A."/>
        </authorList>
    </citation>
    <scope>NUCLEOTIDE SEQUENCE [LARGE SCALE GENOMIC DNA]</scope>
    <source>
        <strain evidence="10">ATCC 35185 / DSM 20758 / VPI D19B-28</strain>
    </source>
</reference>
<feature type="binding site" evidence="7">
    <location>
        <position position="234"/>
    </location>
    <ligand>
        <name>S-adenosyl-L-methionine</name>
        <dbReference type="ChEBI" id="CHEBI:59789"/>
    </ligand>
</feature>
<protein>
    <recommendedName>
        <fullName evidence="2 8">Site-specific DNA-methyltransferase (adenine-specific)</fullName>
        <ecNumber evidence="2 8">2.1.1.72</ecNumber>
    </recommendedName>
</protein>
<comment type="similarity">
    <text evidence="1 8">Belongs to the N(4)/N(6)-methyltransferase family.</text>
</comment>
<dbReference type="InterPro" id="IPR012263">
    <property type="entry name" value="M_m6A_EcoRV"/>
</dbReference>
<gene>
    <name evidence="9" type="ordered locus">Selsp_0127</name>
</gene>
<dbReference type="PANTHER" id="PTHR30481">
    <property type="entry name" value="DNA ADENINE METHYLASE"/>
    <property type="match status" value="1"/>
</dbReference>
<dbReference type="GO" id="GO:0009007">
    <property type="term" value="F:site-specific DNA-methyltransferase (adenine-specific) activity"/>
    <property type="evidence" value="ECO:0007669"/>
    <property type="project" value="UniProtKB-UniRule"/>
</dbReference>
<proteinExistence type="inferred from homology"/>
<evidence type="ECO:0000313" key="10">
    <source>
        <dbReference type="Proteomes" id="UP000011124"/>
    </source>
</evidence>
<comment type="catalytic activity">
    <reaction evidence="6 8">
        <text>a 2'-deoxyadenosine in DNA + S-adenosyl-L-methionine = an N(6)-methyl-2'-deoxyadenosine in DNA + S-adenosyl-L-homocysteine + H(+)</text>
        <dbReference type="Rhea" id="RHEA:15197"/>
        <dbReference type="Rhea" id="RHEA-COMP:12418"/>
        <dbReference type="Rhea" id="RHEA-COMP:12419"/>
        <dbReference type="ChEBI" id="CHEBI:15378"/>
        <dbReference type="ChEBI" id="CHEBI:57856"/>
        <dbReference type="ChEBI" id="CHEBI:59789"/>
        <dbReference type="ChEBI" id="CHEBI:90615"/>
        <dbReference type="ChEBI" id="CHEBI:90616"/>
        <dbReference type="EC" id="2.1.1.72"/>
    </reaction>
</comment>
<evidence type="ECO:0000256" key="3">
    <source>
        <dbReference type="ARBA" id="ARBA00022603"/>
    </source>
</evidence>
<keyword evidence="5 8" id="KW-0949">S-adenosyl-L-methionine</keyword>
<dbReference type="EMBL" id="CP002637">
    <property type="protein sequence ID" value="AEB99106.1"/>
    <property type="molecule type" value="Genomic_DNA"/>
</dbReference>
<dbReference type="KEGG" id="ssg:Selsp_0127"/>
<dbReference type="RefSeq" id="WP_013740500.1">
    <property type="nucleotide sequence ID" value="NZ_GG698597.1"/>
</dbReference>
<accession>F4EXH0</accession>
<organism evidence="9 10">
    <name type="scientific">Selenomonas sputigena (strain ATCC 35185 / DSM 20758 / CCUG 44933 / VPI D19B-28)</name>
    <dbReference type="NCBI Taxonomy" id="546271"/>
    <lineage>
        <taxon>Bacteria</taxon>
        <taxon>Bacillati</taxon>
        <taxon>Bacillota</taxon>
        <taxon>Negativicutes</taxon>
        <taxon>Selenomonadales</taxon>
        <taxon>Selenomonadaceae</taxon>
        <taxon>Selenomonas</taxon>
    </lineage>
</organism>
<dbReference type="InterPro" id="IPR002052">
    <property type="entry name" value="DNA_methylase_N6_adenine_CS"/>
</dbReference>
<dbReference type="Gene3D" id="1.10.1020.10">
    <property type="entry name" value="Adenine-specific Methyltransferase, Domain 2"/>
    <property type="match status" value="1"/>
</dbReference>
<dbReference type="InterPro" id="IPR012327">
    <property type="entry name" value="MeTrfase_D12"/>
</dbReference>
<sequence length="329" mass="37354">MPHNVALVVATMYDLAYNTFMMKGATDDDGSAAAMNLKPFLKWAGGKGQLIHEIARYYPFEDSRIKKYAEPFVGGGAILFDILSKYDLEAVYISDVNSELINTYCTIRDHADELIHLLLLMQNEFTALSAEERKICYTEKRARFNDLKMHENKADSKERAALMIFLNRTCFNGLFRVNKKGFFNVPMGAYKNPTICDEANLRAVAEKLRNVTIVCADYRGSADFIDKHTFVYFDPPYRPLTETARFTAYTKDSFDDAAQIALAKFVDDMSTKGAKIVASNSDPKNVNSEDNFFEDIYRAHKIHRVNAVRMINSNADARGKIQELLISNF</sequence>